<dbReference type="WBParaSite" id="SPAL_0001097600.1">
    <property type="protein sequence ID" value="SPAL_0001097600.1"/>
    <property type="gene ID" value="SPAL_0001097600"/>
</dbReference>
<sequence length="539" mass="62923">MDNIDEKDILFGLLNINLVRKTITNHIPSFSDINNLVDVCKFMNHDLEKEKIERSIFSYGDCQNIRITCNEEYDEDSGVPELSDIEFREDILSEDLLNRSRTFFGETLHNGNCVSYFIDPSIKEWKEEDHVGFMKKLTEELNLKCTTRKDINSLEFQFGFRNNAGYIILDALSHMKHDNITRISLPVGCFTSPSNKYNMIDGNIFSGFPNLSELSLTCPSPHSNYYDLIHHKDTFERFVQQFSTVKNPTIFFKSLKHNDTMCPNNLNEIINTITKYSVKVKLGIDIDCPRFGGQCENCTDTIGFFSPIKQYITTAYSTVRYHKQLLHSIGILETFKNLSALHLRFTLDDINFNFLASDGQKPGDLGFKNLNSLKSVKLEYSRNLNDHDSSVLNLFYQFFELTCSMMPRNVEILQLEHVPDMDDATAKMITRYMPNIKLLKIQCLSYKESDGLDNFSKLECLISYDYCPIRIPKTLKVLAFEHRKYTVRRDDLVFTDNVIKSHYEEFTKRISDNENRFILFKDICQWNSYKYAIQEYFYL</sequence>
<dbReference type="Proteomes" id="UP000046392">
    <property type="component" value="Unplaced"/>
</dbReference>
<organism evidence="1 2">
    <name type="scientific">Strongyloides papillosus</name>
    <name type="common">Intestinal threadworm</name>
    <dbReference type="NCBI Taxonomy" id="174720"/>
    <lineage>
        <taxon>Eukaryota</taxon>
        <taxon>Metazoa</taxon>
        <taxon>Ecdysozoa</taxon>
        <taxon>Nematoda</taxon>
        <taxon>Chromadorea</taxon>
        <taxon>Rhabditida</taxon>
        <taxon>Tylenchina</taxon>
        <taxon>Panagrolaimomorpha</taxon>
        <taxon>Strongyloidoidea</taxon>
        <taxon>Strongyloididae</taxon>
        <taxon>Strongyloides</taxon>
    </lineage>
</organism>
<keyword evidence="1" id="KW-1185">Reference proteome</keyword>
<protein>
    <submittedName>
        <fullName evidence="2">F-box domain-containing protein</fullName>
    </submittedName>
</protein>
<dbReference type="AlphaFoldDB" id="A0A0N5BYX7"/>
<accession>A0A0N5BYX7</accession>
<name>A0A0N5BYX7_STREA</name>
<evidence type="ECO:0000313" key="2">
    <source>
        <dbReference type="WBParaSite" id="SPAL_0001097600.1"/>
    </source>
</evidence>
<reference evidence="2" key="1">
    <citation type="submission" date="2017-02" db="UniProtKB">
        <authorList>
            <consortium name="WormBaseParasite"/>
        </authorList>
    </citation>
    <scope>IDENTIFICATION</scope>
</reference>
<evidence type="ECO:0000313" key="1">
    <source>
        <dbReference type="Proteomes" id="UP000046392"/>
    </source>
</evidence>
<proteinExistence type="predicted"/>